<dbReference type="InterPro" id="IPR026444">
    <property type="entry name" value="Secre_tail"/>
</dbReference>
<dbReference type="NCBIfam" id="TIGR04183">
    <property type="entry name" value="Por_Secre_tail"/>
    <property type="match status" value="1"/>
</dbReference>
<comment type="caution">
    <text evidence="3">The sequence shown here is derived from an EMBL/GenBank/DDBJ whole genome shotgun (WGS) entry which is preliminary data.</text>
</comment>
<evidence type="ECO:0000313" key="4">
    <source>
        <dbReference type="Proteomes" id="UP000295706"/>
    </source>
</evidence>
<dbReference type="EMBL" id="SMJU01000003">
    <property type="protein sequence ID" value="TDB67570.1"/>
    <property type="molecule type" value="Genomic_DNA"/>
</dbReference>
<evidence type="ECO:0000313" key="3">
    <source>
        <dbReference type="EMBL" id="TDB67570.1"/>
    </source>
</evidence>
<keyword evidence="1" id="KW-0732">Signal</keyword>
<dbReference type="Proteomes" id="UP000295706">
    <property type="component" value="Unassembled WGS sequence"/>
</dbReference>
<protein>
    <submittedName>
        <fullName evidence="3">T9SS type A sorting domain-containing protein</fullName>
    </submittedName>
</protein>
<keyword evidence="4" id="KW-1185">Reference proteome</keyword>
<evidence type="ECO:0000256" key="1">
    <source>
        <dbReference type="SAM" id="SignalP"/>
    </source>
</evidence>
<dbReference type="RefSeq" id="WP_132115683.1">
    <property type="nucleotide sequence ID" value="NZ_SMJU01000003.1"/>
</dbReference>
<evidence type="ECO:0000259" key="2">
    <source>
        <dbReference type="Pfam" id="PF18962"/>
    </source>
</evidence>
<organism evidence="3 4">
    <name type="scientific">Arundinibacter roseus</name>
    <dbReference type="NCBI Taxonomy" id="2070510"/>
    <lineage>
        <taxon>Bacteria</taxon>
        <taxon>Pseudomonadati</taxon>
        <taxon>Bacteroidota</taxon>
        <taxon>Cytophagia</taxon>
        <taxon>Cytophagales</taxon>
        <taxon>Spirosomataceae</taxon>
        <taxon>Arundinibacter</taxon>
    </lineage>
</organism>
<dbReference type="OrthoDB" id="928137at2"/>
<feature type="chain" id="PRO_5020890067" evidence="1">
    <location>
        <begin position="21"/>
        <end position="542"/>
    </location>
</feature>
<accession>A0A4R4KHG8</accession>
<sequence length="542" mass="58200">MKFLYTTIILFLSFSIQVQAQYKNWTGAVDTNWDTPGNWNPAGVPTSVNSIVIDVATNQPTLSSAATIRGMYVNGTLTIASTGTLINNGNPGDLLNMAIYGTLINNGTIRIENAATGPAVNSDIIIWEPGKIINNGSIINSYERMFVFSNDVTNYERLLNNTGGILIHHGPSYFLRGLGSGTFTNRGEVSNTNASTFGLVEFSAANFQVVNSGTMRAAGSNLTVTLNNATQSFTNEACGQVDFGTVNVSVSAGSITNNGLIQTTGSMSNSGTFSNVGVLKASSFTGITNFGLQIASSVTYPNPIFAYGDGNNYSVDDIYTDEAATIPAGTFDGLNNFNPTSTATTLYTRVGDGTCTYIVPFTYNPSPFPVKLLEFTGGSGPTSILLRWSTSEETANKGFEIMRSADSKSWERIGFVVGSGDSKSTKRYDFEDFAPNLGINYYRLRQLDLDGGNEESRIIAVRFLGENAFMVYPNPVENDLSIRMPAGTDIQKVQVLNAAGQPMNVNLNPAYGLSLATLPAGLYFVEVQTKDGGRFTEKVMKK</sequence>
<feature type="signal peptide" evidence="1">
    <location>
        <begin position="1"/>
        <end position="20"/>
    </location>
</feature>
<gene>
    <name evidence="3" type="ORF">EZE20_06405</name>
</gene>
<feature type="domain" description="Secretion system C-terminal sorting" evidence="2">
    <location>
        <begin position="471"/>
        <end position="538"/>
    </location>
</feature>
<proteinExistence type="predicted"/>
<name>A0A4R4KHG8_9BACT</name>
<dbReference type="Pfam" id="PF18962">
    <property type="entry name" value="Por_Secre_tail"/>
    <property type="match status" value="1"/>
</dbReference>
<reference evidence="3 4" key="1">
    <citation type="submission" date="2019-02" db="EMBL/GenBank/DDBJ databases">
        <title>Arundinibacter roseus gen. nov., sp. nov., a new member of the family Cytophagaceae.</title>
        <authorList>
            <person name="Szuroczki S."/>
            <person name="Khayer B."/>
            <person name="Sproer C."/>
            <person name="Toumi M."/>
            <person name="Szabo A."/>
            <person name="Felfoldi T."/>
            <person name="Schumann P."/>
            <person name="Toth E."/>
        </authorList>
    </citation>
    <scope>NUCLEOTIDE SEQUENCE [LARGE SCALE GENOMIC DNA]</scope>
    <source>
        <strain evidence="3 4">DMA-k-7a</strain>
    </source>
</reference>
<dbReference type="AlphaFoldDB" id="A0A4R4KHG8"/>